<dbReference type="InterPro" id="IPR050330">
    <property type="entry name" value="Bact_OuterMem_StrucFunc"/>
</dbReference>
<dbReference type="PROSITE" id="PS51257">
    <property type="entry name" value="PROKAR_LIPOPROTEIN"/>
    <property type="match status" value="1"/>
</dbReference>
<feature type="chain" id="PRO_5020952451" evidence="2">
    <location>
        <begin position="29"/>
        <end position="278"/>
    </location>
</feature>
<dbReference type="Pfam" id="PF00691">
    <property type="entry name" value="OmpA"/>
    <property type="match status" value="1"/>
</dbReference>
<evidence type="ECO:0000313" key="4">
    <source>
        <dbReference type="EMBL" id="VFQ45411.1"/>
    </source>
</evidence>
<evidence type="ECO:0000256" key="2">
    <source>
        <dbReference type="SAM" id="SignalP"/>
    </source>
</evidence>
<name>A0A4U8YNS9_9BACT</name>
<keyword evidence="1" id="KW-0472">Membrane</keyword>
<evidence type="ECO:0000259" key="3">
    <source>
        <dbReference type="PROSITE" id="PS51123"/>
    </source>
</evidence>
<dbReference type="PANTHER" id="PTHR30329">
    <property type="entry name" value="STATOR ELEMENT OF FLAGELLAR MOTOR COMPLEX"/>
    <property type="match status" value="1"/>
</dbReference>
<dbReference type="EMBL" id="CAADHO010000005">
    <property type="protein sequence ID" value="VFQ45411.1"/>
    <property type="molecule type" value="Genomic_DNA"/>
</dbReference>
<dbReference type="GO" id="GO:0016020">
    <property type="term" value="C:membrane"/>
    <property type="evidence" value="ECO:0007669"/>
    <property type="project" value="UniProtKB-UniRule"/>
</dbReference>
<protein>
    <submittedName>
        <fullName evidence="4">Ompa family</fullName>
    </submittedName>
</protein>
<evidence type="ECO:0000256" key="1">
    <source>
        <dbReference type="PROSITE-ProRule" id="PRU00473"/>
    </source>
</evidence>
<keyword evidence="5" id="KW-1185">Reference proteome</keyword>
<reference evidence="4 5" key="1">
    <citation type="submission" date="2019-03" db="EMBL/GenBank/DDBJ databases">
        <authorList>
            <person name="Nijsse B."/>
        </authorList>
    </citation>
    <scope>NUCLEOTIDE SEQUENCE [LARGE SCALE GENOMIC DNA]</scope>
    <source>
        <strain evidence="4">Desulfoluna butyratoxydans MSL71</strain>
    </source>
</reference>
<dbReference type="InterPro" id="IPR036737">
    <property type="entry name" value="OmpA-like_sf"/>
</dbReference>
<feature type="signal peptide" evidence="2">
    <location>
        <begin position="1"/>
        <end position="28"/>
    </location>
</feature>
<sequence length="278" mass="30061">MGRMVMSKIRGAVCALVVLGFACTAAGADGVNGYGPDGLKPDAEAIAVVAKAVEEVSSRLLDAKERLVVLAVEGRDTRRVHREIAHLEEVLLNHKREFSDMVKVMAEAGGGEIPVWLKGTMAVVLEEEGLISDPDFSVKKKRRALHADLASQIKKSDVASWLSLDKTTSELVVHLDLPVFFSANGSRVSGEYRDTLQRVATVLKPYRPVVVVTGFTDAEGANARFALSAERAANVAREFLDAGMASDALSIRTREEESGMDRVEVSFRISDPEEVIPG</sequence>
<dbReference type="Proteomes" id="UP000507962">
    <property type="component" value="Unassembled WGS sequence"/>
</dbReference>
<evidence type="ECO:0000313" key="5">
    <source>
        <dbReference type="Proteomes" id="UP000507962"/>
    </source>
</evidence>
<proteinExistence type="predicted"/>
<keyword evidence="2" id="KW-0732">Signal</keyword>
<dbReference type="SUPFAM" id="SSF103088">
    <property type="entry name" value="OmpA-like"/>
    <property type="match status" value="1"/>
</dbReference>
<accession>A0A4U8YNS9</accession>
<gene>
    <name evidence="4" type="ORF">MSL71_30680</name>
</gene>
<feature type="domain" description="OmpA-like" evidence="3">
    <location>
        <begin position="168"/>
        <end position="271"/>
    </location>
</feature>
<dbReference type="AlphaFoldDB" id="A0A4U8YNS9"/>
<dbReference type="PROSITE" id="PS51123">
    <property type="entry name" value="OMPA_2"/>
    <property type="match status" value="1"/>
</dbReference>
<dbReference type="PANTHER" id="PTHR30329:SF21">
    <property type="entry name" value="LIPOPROTEIN YIAD-RELATED"/>
    <property type="match status" value="1"/>
</dbReference>
<dbReference type="InterPro" id="IPR006665">
    <property type="entry name" value="OmpA-like"/>
</dbReference>
<organism evidence="4 5">
    <name type="scientific">Desulfoluna butyratoxydans</name>
    <dbReference type="NCBI Taxonomy" id="231438"/>
    <lineage>
        <taxon>Bacteria</taxon>
        <taxon>Pseudomonadati</taxon>
        <taxon>Thermodesulfobacteriota</taxon>
        <taxon>Desulfobacteria</taxon>
        <taxon>Desulfobacterales</taxon>
        <taxon>Desulfolunaceae</taxon>
        <taxon>Desulfoluna</taxon>
    </lineage>
</organism>
<dbReference type="Gene3D" id="3.30.1330.60">
    <property type="entry name" value="OmpA-like domain"/>
    <property type="match status" value="1"/>
</dbReference>